<name>A0A1D2VJU9_9ASCO</name>
<dbReference type="SUPFAM" id="SSF52087">
    <property type="entry name" value="CRAL/TRIO domain"/>
    <property type="match status" value="1"/>
</dbReference>
<dbReference type="InParanoid" id="A0A1D2VJU9"/>
<dbReference type="PANTHER" id="PTHR47669:SF1">
    <property type="entry name" value="PHOSPHATIDYLINOSITOL TRANSFER PROTEIN SFH5"/>
    <property type="match status" value="1"/>
</dbReference>
<dbReference type="EMBL" id="KV454478">
    <property type="protein sequence ID" value="ODV61787.1"/>
    <property type="molecule type" value="Genomic_DNA"/>
</dbReference>
<dbReference type="GO" id="GO:0005886">
    <property type="term" value="C:plasma membrane"/>
    <property type="evidence" value="ECO:0007669"/>
    <property type="project" value="TreeGrafter"/>
</dbReference>
<dbReference type="PROSITE" id="PS50191">
    <property type="entry name" value="CRAL_TRIO"/>
    <property type="match status" value="1"/>
</dbReference>
<evidence type="ECO:0000256" key="15">
    <source>
        <dbReference type="ARBA" id="ARBA00024180"/>
    </source>
</evidence>
<keyword evidence="8" id="KW-0479">Metal-binding</keyword>
<dbReference type="PANTHER" id="PTHR47669">
    <property type="entry name" value="PHOSPHATIDYLINOSITOL TRANSFER PROTEIN SFH5"/>
    <property type="match status" value="1"/>
</dbReference>
<proteinExistence type="inferred from homology"/>
<evidence type="ECO:0000313" key="19">
    <source>
        <dbReference type="EMBL" id="ODV61787.1"/>
    </source>
</evidence>
<evidence type="ECO:0000256" key="13">
    <source>
        <dbReference type="ARBA" id="ARBA00023136"/>
    </source>
</evidence>
<dbReference type="InterPro" id="IPR036273">
    <property type="entry name" value="CRAL/TRIO_N_dom_sf"/>
</dbReference>
<evidence type="ECO:0000256" key="5">
    <source>
        <dbReference type="ARBA" id="ARBA00022448"/>
    </source>
</evidence>
<evidence type="ECO:0000256" key="4">
    <source>
        <dbReference type="ARBA" id="ARBA00018320"/>
    </source>
</evidence>
<keyword evidence="20" id="KW-1185">Reference proteome</keyword>
<comment type="cofactor">
    <cofactor evidence="1">
        <name>heme b</name>
        <dbReference type="ChEBI" id="CHEBI:60344"/>
    </cofactor>
</comment>
<dbReference type="InterPro" id="IPR001251">
    <property type="entry name" value="CRAL-TRIO_dom"/>
</dbReference>
<accession>A0A1D2VJU9</accession>
<feature type="region of interest" description="Disordered" evidence="17">
    <location>
        <begin position="1"/>
        <end position="29"/>
    </location>
</feature>
<keyword evidence="12 16" id="KW-0445">Lipid transport</keyword>
<dbReference type="SUPFAM" id="SSF46938">
    <property type="entry name" value="CRAL/TRIO N-terminal domain"/>
    <property type="match status" value="1"/>
</dbReference>
<keyword evidence="9 16" id="KW-0256">Endoplasmic reticulum</keyword>
<evidence type="ECO:0000256" key="11">
    <source>
        <dbReference type="ARBA" id="ARBA00023004"/>
    </source>
</evidence>
<organism evidence="19 20">
    <name type="scientific">Ascoidea rubescens DSM 1968</name>
    <dbReference type="NCBI Taxonomy" id="1344418"/>
    <lineage>
        <taxon>Eukaryota</taxon>
        <taxon>Fungi</taxon>
        <taxon>Dikarya</taxon>
        <taxon>Ascomycota</taxon>
        <taxon>Saccharomycotina</taxon>
        <taxon>Saccharomycetes</taxon>
        <taxon>Ascoideaceae</taxon>
        <taxon>Ascoidea</taxon>
    </lineage>
</organism>
<dbReference type="FunCoup" id="A0A1D2VJU9">
    <property type="interactions" value="44"/>
</dbReference>
<feature type="domain" description="CRAL-TRIO" evidence="18">
    <location>
        <begin position="327"/>
        <end position="454"/>
    </location>
</feature>
<evidence type="ECO:0000256" key="7">
    <source>
        <dbReference type="ARBA" id="ARBA00022617"/>
    </source>
</evidence>
<feature type="compositionally biased region" description="Basic and acidic residues" evidence="17">
    <location>
        <begin position="83"/>
        <end position="93"/>
    </location>
</feature>
<dbReference type="GeneID" id="30966553"/>
<keyword evidence="5 16" id="KW-0813">Transport</keyword>
<sequence>MAEINGTAGDTTKPISVEKEVTSTSTTDDKITQLADSKTASSIKDTDEVTKVDDKTNEIKKDLDQKIETETQVKNNPTVEVEPKKDFVTEKAPETVVSNDISKSEDKGNSTKVEPEPIEESKEQIVDKTQGAATIIKDTTDNKEVVDNKETINGKNTKTKDNDAASNKSQQNAEVATSTSEDDQIYPEGVTFKSSGEKKNFNLFFNKLPEITKEADYDELFGHQLSPTGDFYDETVAKVLAFKFLKANDFLIPESESQLKNTLIWRKEFKPLSAAFLEEHKKMFNNIGYLTNNSENPENCKVITWNIYGAKSPVQVAQTKDYFIDLDEFLRWRIGLMEKSVQLLDFKDKENQFVAQVHDYKDISFLRMDASIKRSTKSTIKIFQDYYPELLSRKFFLNIPFILAWFYNYVVKNFFISKETVAKFRVLSDASTMAEQINTKKLPKAYGGELEDLVTLPQVEIQQTPYTKFLLEKLSTDNAEGFTNEVD</sequence>
<keyword evidence="6 16" id="KW-0963">Cytoplasm</keyword>
<reference evidence="20" key="1">
    <citation type="submission" date="2016-05" db="EMBL/GenBank/DDBJ databases">
        <title>Comparative genomics of biotechnologically important yeasts.</title>
        <authorList>
            <consortium name="DOE Joint Genome Institute"/>
            <person name="Riley R."/>
            <person name="Haridas S."/>
            <person name="Wolfe K.H."/>
            <person name="Lopes M.R."/>
            <person name="Hittinger C.T."/>
            <person name="Goker M."/>
            <person name="Salamov A."/>
            <person name="Wisecaver J."/>
            <person name="Long T.M."/>
            <person name="Aerts A.L."/>
            <person name="Barry K."/>
            <person name="Choi C."/>
            <person name="Clum A."/>
            <person name="Coughlan A.Y."/>
            <person name="Deshpande S."/>
            <person name="Douglass A.P."/>
            <person name="Hanson S.J."/>
            <person name="Klenk H.-P."/>
            <person name="Labutti K."/>
            <person name="Lapidus A."/>
            <person name="Lindquist E."/>
            <person name="Lipzen A."/>
            <person name="Meier-Kolthoff J.P."/>
            <person name="Ohm R.A."/>
            <person name="Otillar R.P."/>
            <person name="Pangilinan J."/>
            <person name="Peng Y."/>
            <person name="Rokas A."/>
            <person name="Rosa C.A."/>
            <person name="Scheuner C."/>
            <person name="Sibirny A.A."/>
            <person name="Slot J.C."/>
            <person name="Stielow J.B."/>
            <person name="Sun H."/>
            <person name="Kurtzman C.P."/>
            <person name="Blackwell M."/>
            <person name="Grigoriev I.V."/>
            <person name="Jeffries T.W."/>
        </authorList>
    </citation>
    <scope>NUCLEOTIDE SEQUENCE [LARGE SCALE GENOMIC DNA]</scope>
    <source>
        <strain evidence="20">DSM 1968</strain>
    </source>
</reference>
<dbReference type="GO" id="GO:0008526">
    <property type="term" value="F:phosphatidylinositol transfer activity"/>
    <property type="evidence" value="ECO:0007669"/>
    <property type="project" value="UniProtKB-UniRule"/>
</dbReference>
<keyword evidence="10 16" id="KW-0492">Microsome</keyword>
<feature type="region of interest" description="Disordered" evidence="17">
    <location>
        <begin position="83"/>
        <end position="123"/>
    </location>
</feature>
<comment type="similarity">
    <text evidence="3 16">Belongs to the SFH5 family.</text>
</comment>
<evidence type="ECO:0000256" key="14">
    <source>
        <dbReference type="ARBA" id="ARBA00024146"/>
    </source>
</evidence>
<dbReference type="Proteomes" id="UP000095038">
    <property type="component" value="Unassembled WGS sequence"/>
</dbReference>
<keyword evidence="13 16" id="KW-0472">Membrane</keyword>
<evidence type="ECO:0000256" key="3">
    <source>
        <dbReference type="ARBA" id="ARBA00006667"/>
    </source>
</evidence>
<dbReference type="GO" id="GO:0046872">
    <property type="term" value="F:metal ion binding"/>
    <property type="evidence" value="ECO:0007669"/>
    <property type="project" value="UniProtKB-KW"/>
</dbReference>
<evidence type="ECO:0000256" key="8">
    <source>
        <dbReference type="ARBA" id="ARBA00022723"/>
    </source>
</evidence>
<dbReference type="GO" id="GO:0005789">
    <property type="term" value="C:endoplasmic reticulum membrane"/>
    <property type="evidence" value="ECO:0007669"/>
    <property type="project" value="UniProtKB-SubCell"/>
</dbReference>
<dbReference type="Gene3D" id="3.40.525.10">
    <property type="entry name" value="CRAL-TRIO lipid binding domain"/>
    <property type="match status" value="1"/>
</dbReference>
<evidence type="ECO:0000256" key="17">
    <source>
        <dbReference type="SAM" id="MobiDB-lite"/>
    </source>
</evidence>
<dbReference type="AlphaFoldDB" id="A0A1D2VJU9"/>
<dbReference type="GO" id="GO:0032541">
    <property type="term" value="C:cortical endoplasmic reticulum"/>
    <property type="evidence" value="ECO:0007669"/>
    <property type="project" value="TreeGrafter"/>
</dbReference>
<keyword evidence="11" id="KW-0408">Iron</keyword>
<evidence type="ECO:0000256" key="9">
    <source>
        <dbReference type="ARBA" id="ARBA00022824"/>
    </source>
</evidence>
<dbReference type="GO" id="GO:0005829">
    <property type="term" value="C:cytosol"/>
    <property type="evidence" value="ECO:0007669"/>
    <property type="project" value="TreeGrafter"/>
</dbReference>
<dbReference type="OrthoDB" id="75724at2759"/>
<evidence type="ECO:0000256" key="2">
    <source>
        <dbReference type="ARBA" id="ARBA00004406"/>
    </source>
</evidence>
<dbReference type="GO" id="GO:0043001">
    <property type="term" value="P:Golgi to plasma membrane protein transport"/>
    <property type="evidence" value="ECO:0007669"/>
    <property type="project" value="TreeGrafter"/>
</dbReference>
<evidence type="ECO:0000256" key="12">
    <source>
        <dbReference type="ARBA" id="ARBA00023055"/>
    </source>
</evidence>
<comment type="function">
    <text evidence="15">Non-classical phosphatidylinositol (PtdIns) transfer protein (PITP), which exhibits PtdIns-binding/transfer activity in the absence of detectable PtdCho-binding/transfer activity. Regulates PtdIns(4,5)P2 homeostasis at the plasma membrane. Heme-binding protein that may play a role in organic oxidant-induced stress responses.</text>
</comment>
<dbReference type="CDD" id="cd00170">
    <property type="entry name" value="SEC14"/>
    <property type="match status" value="1"/>
</dbReference>
<keyword evidence="7" id="KW-0349">Heme</keyword>
<dbReference type="SMART" id="SM00516">
    <property type="entry name" value="SEC14"/>
    <property type="match status" value="1"/>
</dbReference>
<feature type="compositionally biased region" description="Basic and acidic residues" evidence="17">
    <location>
        <begin position="146"/>
        <end position="163"/>
    </location>
</feature>
<feature type="compositionally biased region" description="Polar residues" evidence="17">
    <location>
        <begin position="164"/>
        <end position="179"/>
    </location>
</feature>
<dbReference type="GO" id="GO:0017157">
    <property type="term" value="P:regulation of exocytosis"/>
    <property type="evidence" value="ECO:0007669"/>
    <property type="project" value="TreeGrafter"/>
</dbReference>
<dbReference type="Pfam" id="PF00650">
    <property type="entry name" value="CRAL_TRIO"/>
    <property type="match status" value="1"/>
</dbReference>
<evidence type="ECO:0000256" key="10">
    <source>
        <dbReference type="ARBA" id="ARBA00022848"/>
    </source>
</evidence>
<comment type="subcellular location">
    <subcellularLocation>
        <location evidence="16">Cytoplasm</location>
    </subcellularLocation>
    <subcellularLocation>
        <location evidence="2 16">Endoplasmic reticulum membrane</location>
        <topology evidence="2 16">Peripheral membrane protein</topology>
    </subcellularLocation>
    <subcellularLocation>
        <location evidence="16">Microsome membrane</location>
        <topology evidence="16">Peripheral membrane protein</topology>
    </subcellularLocation>
</comment>
<feature type="region of interest" description="Disordered" evidence="17">
    <location>
        <begin position="146"/>
        <end position="182"/>
    </location>
</feature>
<evidence type="ECO:0000256" key="1">
    <source>
        <dbReference type="ARBA" id="ARBA00001970"/>
    </source>
</evidence>
<dbReference type="STRING" id="1344418.A0A1D2VJU9"/>
<dbReference type="RefSeq" id="XP_020048094.1">
    <property type="nucleotide sequence ID" value="XM_020192917.1"/>
</dbReference>
<evidence type="ECO:0000259" key="18">
    <source>
        <dbReference type="PROSITE" id="PS50191"/>
    </source>
</evidence>
<feature type="compositionally biased region" description="Basic and acidic residues" evidence="17">
    <location>
        <begin position="16"/>
        <end position="29"/>
    </location>
</feature>
<comment type="catalytic activity">
    <reaction evidence="14">
        <text>a 1,2-diacyl-sn-glycero-3-phospho-(1D-myo-inositol)(in) = a 1,2-diacyl-sn-glycero-3-phospho-(1D-myo-inositol)(out)</text>
        <dbReference type="Rhea" id="RHEA:38691"/>
        <dbReference type="ChEBI" id="CHEBI:57880"/>
    </reaction>
    <physiologicalReaction direction="left-to-right" evidence="14">
        <dbReference type="Rhea" id="RHEA:38692"/>
    </physiologicalReaction>
</comment>
<evidence type="ECO:0000256" key="6">
    <source>
        <dbReference type="ARBA" id="ARBA00022490"/>
    </source>
</evidence>
<feature type="compositionally biased region" description="Basic and acidic residues" evidence="17">
    <location>
        <begin position="102"/>
        <end position="123"/>
    </location>
</feature>
<protein>
    <recommendedName>
        <fullName evidence="4 16">Phosphatidylinositol transfer protein SFH5</fullName>
        <shortName evidence="16">PITP SFH5</shortName>
    </recommendedName>
</protein>
<dbReference type="InterPro" id="IPR036865">
    <property type="entry name" value="CRAL-TRIO_dom_sf"/>
</dbReference>
<gene>
    <name evidence="19" type="ORF">ASCRUDRAFT_75068</name>
</gene>
<evidence type="ECO:0000256" key="16">
    <source>
        <dbReference type="RuleBase" id="RU367059"/>
    </source>
</evidence>
<dbReference type="InterPro" id="IPR042938">
    <property type="entry name" value="Sfh5"/>
</dbReference>
<evidence type="ECO:0000313" key="20">
    <source>
        <dbReference type="Proteomes" id="UP000095038"/>
    </source>
</evidence>